<feature type="transmembrane region" description="Helical" evidence="9">
    <location>
        <begin position="20"/>
        <end position="39"/>
    </location>
</feature>
<evidence type="ECO:0000313" key="13">
    <source>
        <dbReference type="Proteomes" id="UP001595640"/>
    </source>
</evidence>
<gene>
    <name evidence="12" type="ORF">ACFOEI_08695</name>
</gene>
<evidence type="ECO:0000256" key="7">
    <source>
        <dbReference type="ARBA" id="ARBA00023136"/>
    </source>
</evidence>
<name>A0ABV7M1L1_9GAMM</name>
<dbReference type="InterPro" id="IPR055348">
    <property type="entry name" value="DctQ"/>
</dbReference>
<feature type="transmembrane region" description="Helical" evidence="9">
    <location>
        <begin position="91"/>
        <end position="113"/>
    </location>
</feature>
<evidence type="ECO:0000313" key="12">
    <source>
        <dbReference type="EMBL" id="MFC3292147.1"/>
    </source>
</evidence>
<feature type="compositionally biased region" description="Polar residues" evidence="10">
    <location>
        <begin position="198"/>
        <end position="215"/>
    </location>
</feature>
<evidence type="ECO:0000256" key="1">
    <source>
        <dbReference type="ARBA" id="ARBA00004429"/>
    </source>
</evidence>
<dbReference type="RefSeq" id="WP_229804174.1">
    <property type="nucleotide sequence ID" value="NZ_BMXD01000002.1"/>
</dbReference>
<dbReference type="PANTHER" id="PTHR35011:SF2">
    <property type="entry name" value="2,3-DIKETO-L-GULONATE TRAP TRANSPORTER SMALL PERMEASE PROTEIN YIAM"/>
    <property type="match status" value="1"/>
</dbReference>
<comment type="subcellular location">
    <subcellularLocation>
        <location evidence="1 9">Cell inner membrane</location>
        <topology evidence="1 9">Multi-pass membrane protein</topology>
    </subcellularLocation>
</comment>
<keyword evidence="3" id="KW-1003">Cell membrane</keyword>
<keyword evidence="6 9" id="KW-1133">Transmembrane helix</keyword>
<evidence type="ECO:0000256" key="8">
    <source>
        <dbReference type="ARBA" id="ARBA00038436"/>
    </source>
</evidence>
<keyword evidence="4 9" id="KW-0997">Cell inner membrane</keyword>
<sequence>MVTAMLELFLRIERFTSRIALVAAVLMLIVSVTLGFYQVLTRFVFDAPSTWSEVMSRSAMIWCVFLGAAASFRGGYMMAVEVIYKLVPVRALVWLELLVALCCLLVLGILVYFGTLMTIRVSAQMLSGMQISIAWVYAAIPVGAAFSVLAVLARIASQVTRREPIGPAEAEALPERKHDTPVAPASQAPRHDTPPINAKTSSAPAPTGLTGRSRS</sequence>
<evidence type="ECO:0000256" key="3">
    <source>
        <dbReference type="ARBA" id="ARBA00022475"/>
    </source>
</evidence>
<dbReference type="InterPro" id="IPR007387">
    <property type="entry name" value="TRAP_DctQ"/>
</dbReference>
<evidence type="ECO:0000256" key="10">
    <source>
        <dbReference type="SAM" id="MobiDB-lite"/>
    </source>
</evidence>
<keyword evidence="13" id="KW-1185">Reference proteome</keyword>
<evidence type="ECO:0000256" key="5">
    <source>
        <dbReference type="ARBA" id="ARBA00022692"/>
    </source>
</evidence>
<feature type="domain" description="Tripartite ATP-independent periplasmic transporters DctQ component" evidence="11">
    <location>
        <begin position="33"/>
        <end position="160"/>
    </location>
</feature>
<comment type="similarity">
    <text evidence="8 9">Belongs to the TRAP transporter small permease family.</text>
</comment>
<dbReference type="EMBL" id="JBHRUH010000015">
    <property type="protein sequence ID" value="MFC3292147.1"/>
    <property type="molecule type" value="Genomic_DNA"/>
</dbReference>
<evidence type="ECO:0000256" key="2">
    <source>
        <dbReference type="ARBA" id="ARBA00022448"/>
    </source>
</evidence>
<evidence type="ECO:0000256" key="9">
    <source>
        <dbReference type="RuleBase" id="RU369079"/>
    </source>
</evidence>
<evidence type="ECO:0000256" key="6">
    <source>
        <dbReference type="ARBA" id="ARBA00022989"/>
    </source>
</evidence>
<dbReference type="PANTHER" id="PTHR35011">
    <property type="entry name" value="2,3-DIKETO-L-GULONATE TRAP TRANSPORTER SMALL PERMEASE PROTEIN YIAM"/>
    <property type="match status" value="1"/>
</dbReference>
<organism evidence="12 13">
    <name type="scientific">Modicisalibacter luteus</name>
    <dbReference type="NCBI Taxonomy" id="453962"/>
    <lineage>
        <taxon>Bacteria</taxon>
        <taxon>Pseudomonadati</taxon>
        <taxon>Pseudomonadota</taxon>
        <taxon>Gammaproteobacteria</taxon>
        <taxon>Oceanospirillales</taxon>
        <taxon>Halomonadaceae</taxon>
        <taxon>Modicisalibacter</taxon>
    </lineage>
</organism>
<feature type="transmembrane region" description="Helical" evidence="9">
    <location>
        <begin position="59"/>
        <end position="79"/>
    </location>
</feature>
<keyword evidence="7 9" id="KW-0472">Membrane</keyword>
<keyword evidence="2 9" id="KW-0813">Transport</keyword>
<proteinExistence type="inferred from homology"/>
<comment type="function">
    <text evidence="9">Part of the tripartite ATP-independent periplasmic (TRAP) transport system.</text>
</comment>
<comment type="subunit">
    <text evidence="9">The complex comprises the extracytoplasmic solute receptor protein and the two transmembrane proteins.</text>
</comment>
<keyword evidence="5 9" id="KW-0812">Transmembrane</keyword>
<feature type="transmembrane region" description="Helical" evidence="9">
    <location>
        <begin position="133"/>
        <end position="153"/>
    </location>
</feature>
<evidence type="ECO:0000256" key="4">
    <source>
        <dbReference type="ARBA" id="ARBA00022519"/>
    </source>
</evidence>
<protein>
    <recommendedName>
        <fullName evidence="9">TRAP transporter small permease protein</fullName>
    </recommendedName>
</protein>
<dbReference type="Pfam" id="PF04290">
    <property type="entry name" value="DctQ"/>
    <property type="match status" value="1"/>
</dbReference>
<evidence type="ECO:0000259" key="11">
    <source>
        <dbReference type="Pfam" id="PF04290"/>
    </source>
</evidence>
<reference evidence="13" key="1">
    <citation type="journal article" date="2019" name="Int. J. Syst. Evol. Microbiol.">
        <title>The Global Catalogue of Microorganisms (GCM) 10K type strain sequencing project: providing services to taxonomists for standard genome sequencing and annotation.</title>
        <authorList>
            <consortium name="The Broad Institute Genomics Platform"/>
            <consortium name="The Broad Institute Genome Sequencing Center for Infectious Disease"/>
            <person name="Wu L."/>
            <person name="Ma J."/>
        </authorList>
    </citation>
    <scope>NUCLEOTIDE SEQUENCE [LARGE SCALE GENOMIC DNA]</scope>
    <source>
        <strain evidence="13">KCTC 12847</strain>
    </source>
</reference>
<feature type="region of interest" description="Disordered" evidence="10">
    <location>
        <begin position="166"/>
        <end position="215"/>
    </location>
</feature>
<dbReference type="Proteomes" id="UP001595640">
    <property type="component" value="Unassembled WGS sequence"/>
</dbReference>
<accession>A0ABV7M1L1</accession>
<comment type="caution">
    <text evidence="12">The sequence shown here is derived from an EMBL/GenBank/DDBJ whole genome shotgun (WGS) entry which is preliminary data.</text>
</comment>